<evidence type="ECO:0008006" key="3">
    <source>
        <dbReference type="Google" id="ProtNLM"/>
    </source>
</evidence>
<name>A0A4R4Q3C3_9ACTN</name>
<dbReference type="OrthoDB" id="8481162at2"/>
<dbReference type="Proteomes" id="UP000295075">
    <property type="component" value="Unassembled WGS sequence"/>
</dbReference>
<reference evidence="1 2" key="1">
    <citation type="submission" date="2019-03" db="EMBL/GenBank/DDBJ databases">
        <title>Draft genome sequences of novel Actinobacteria.</title>
        <authorList>
            <person name="Sahin N."/>
            <person name="Ay H."/>
            <person name="Saygin H."/>
        </authorList>
    </citation>
    <scope>NUCLEOTIDE SEQUENCE [LARGE SCALE GENOMIC DNA]</scope>
    <source>
        <strain evidence="1 2">JCM 30547</strain>
    </source>
</reference>
<dbReference type="AlphaFoldDB" id="A0A4R4Q3C3"/>
<protein>
    <recommendedName>
        <fullName evidence="3">DUF1579 domain-containing protein</fullName>
    </recommendedName>
</protein>
<sequence length="143" mass="15681">MNDNVQPSNDLQALDRLVGTWSVTGGVEGTVRYEWMPGKFFLLQHVELVQYGQVITGFEVIGNLRPFGEPASAEVWSRFYDSTGNTLDYVYEPDGDTLTIWGGAKGSPAYFRGTFTNNGDTLAGDWVYPGGGGYHSTSTRITP</sequence>
<evidence type="ECO:0000313" key="1">
    <source>
        <dbReference type="EMBL" id="TDC29504.1"/>
    </source>
</evidence>
<evidence type="ECO:0000313" key="2">
    <source>
        <dbReference type="Proteomes" id="UP000295075"/>
    </source>
</evidence>
<gene>
    <name evidence="1" type="ORF">E1261_15470</name>
</gene>
<proteinExistence type="predicted"/>
<dbReference type="EMBL" id="SMKA01000058">
    <property type="protein sequence ID" value="TDC29504.1"/>
    <property type="molecule type" value="Genomic_DNA"/>
</dbReference>
<accession>A0A4R4Q3C3</accession>
<keyword evidence="2" id="KW-1185">Reference proteome</keyword>
<comment type="caution">
    <text evidence="1">The sequence shown here is derived from an EMBL/GenBank/DDBJ whole genome shotgun (WGS) entry which is preliminary data.</text>
</comment>
<organism evidence="1 2">
    <name type="scientific">Kribbella albertanoniae</name>
    <dbReference type="NCBI Taxonomy" id="1266829"/>
    <lineage>
        <taxon>Bacteria</taxon>
        <taxon>Bacillati</taxon>
        <taxon>Actinomycetota</taxon>
        <taxon>Actinomycetes</taxon>
        <taxon>Propionibacteriales</taxon>
        <taxon>Kribbellaceae</taxon>
        <taxon>Kribbella</taxon>
    </lineage>
</organism>
<dbReference type="RefSeq" id="WP_132407180.1">
    <property type="nucleotide sequence ID" value="NZ_SMKA01000058.1"/>
</dbReference>